<gene>
    <name evidence="7" type="ORF">EYC82_10510</name>
</gene>
<dbReference type="InterPro" id="IPR003033">
    <property type="entry name" value="SCP2_sterol-bd_dom"/>
</dbReference>
<dbReference type="InterPro" id="IPR006140">
    <property type="entry name" value="D-isomer_DH_NAD-bd"/>
</dbReference>
<dbReference type="EMBL" id="SHNO01000001">
    <property type="protein sequence ID" value="MCX2977784.1"/>
    <property type="molecule type" value="Genomic_DNA"/>
</dbReference>
<evidence type="ECO:0000256" key="2">
    <source>
        <dbReference type="ARBA" id="ARBA00022679"/>
    </source>
</evidence>
<dbReference type="Pfam" id="PF02036">
    <property type="entry name" value="SCP2"/>
    <property type="match status" value="1"/>
</dbReference>
<dbReference type="InterPro" id="IPR018485">
    <property type="entry name" value="FGGY_C"/>
</dbReference>
<protein>
    <recommendedName>
        <fullName evidence="6">Class II aldolase/adducin N-terminal domain-containing protein</fullName>
    </recommendedName>
</protein>
<dbReference type="PANTHER" id="PTHR43095:SF1">
    <property type="entry name" value="AUTOINDUCER-2 KINASE"/>
    <property type="match status" value="1"/>
</dbReference>
<dbReference type="Pfam" id="PF00596">
    <property type="entry name" value="Aldolase_II"/>
    <property type="match status" value="1"/>
</dbReference>
<dbReference type="SUPFAM" id="SSF53639">
    <property type="entry name" value="AraD/HMP-PK domain-like"/>
    <property type="match status" value="1"/>
</dbReference>
<evidence type="ECO:0000256" key="1">
    <source>
        <dbReference type="ARBA" id="ARBA00009156"/>
    </source>
</evidence>
<dbReference type="Gene3D" id="3.40.50.720">
    <property type="entry name" value="NAD(P)-binding Rossmann-like Domain"/>
    <property type="match status" value="2"/>
</dbReference>
<dbReference type="InterPro" id="IPR018484">
    <property type="entry name" value="FGGY_N"/>
</dbReference>
<dbReference type="RefSeq" id="WP_279249491.1">
    <property type="nucleotide sequence ID" value="NZ_SHNO01000001.1"/>
</dbReference>
<keyword evidence="8" id="KW-1185">Reference proteome</keyword>
<evidence type="ECO:0000256" key="5">
    <source>
        <dbReference type="SAM" id="MobiDB-lite"/>
    </source>
</evidence>
<dbReference type="InterPro" id="IPR006139">
    <property type="entry name" value="D-isomer_2_OHA_DH_cat_dom"/>
</dbReference>
<dbReference type="Gene3D" id="3.30.420.40">
    <property type="match status" value="2"/>
</dbReference>
<dbReference type="SUPFAM" id="SSF51735">
    <property type="entry name" value="NAD(P)-binding Rossmann-fold domains"/>
    <property type="match status" value="1"/>
</dbReference>
<dbReference type="Proteomes" id="UP001143304">
    <property type="component" value="Unassembled WGS sequence"/>
</dbReference>
<dbReference type="SUPFAM" id="SSF53067">
    <property type="entry name" value="Actin-like ATPase domain"/>
    <property type="match status" value="2"/>
</dbReference>
<evidence type="ECO:0000256" key="4">
    <source>
        <dbReference type="ARBA" id="ARBA00023027"/>
    </source>
</evidence>
<evidence type="ECO:0000259" key="6">
    <source>
        <dbReference type="SMART" id="SM01007"/>
    </source>
</evidence>
<reference evidence="7" key="1">
    <citation type="submission" date="2019-02" db="EMBL/GenBank/DDBJ databases">
        <authorList>
            <person name="Li S.-H."/>
        </authorList>
    </citation>
    <scope>NUCLEOTIDE SEQUENCE</scope>
    <source>
        <strain evidence="7">IMCC11814</strain>
    </source>
</reference>
<sequence>MDKPWLMGIDLGGSGARCVLLNSASGALHSAFGAWQFPPQEGTFGTGYTVDLEDVWHIVGNACRGALKKAAINPAAVASVAVAAMRFSTVVLDRDGQAILSMDNRDARAAGEYFDVADKLGQELLEGTGCWPLPLHASARLLWLRNQSAEKFNRVADLSGLGEWLNYRLCGARALDATSASATGLFSLAKREWYWQAIDALQLPHGMFPPVLPAGSPLGILSDNAATHLGLPPGVVLGLGGGDTQCSLLGAGVINAGQSAVVAGTTAPVQSVLASPAFDSAGKSMGTYHILPGRWILESNGGGMGLSVSLLAKILFADAPQPELRLLAEAALSEPGAAGMLSTLGAEVIDMQSPGMPIGQLTLSHMSCMNDAYPRRHLARALIEGCACSVRANLDQLQSVLGRPVSTDNLTLCGGLSRSDVFAQILANITDRQVDVPRTHQTAALGAALCAGVASNHFSDLEHAPSDLCSIRKQFQPDRSLGEVNGQLYSSWSRYQKASNAHTTDLAIEHLVPRVLKETGSTTDLSSIPEGISALVSATFDEDSLKKLRQYVDVQYASFREVKRMLTGADLIKALAGKQIFVTEIDILNAAALNKLPDLRVVAACRGDAVNVDVEACTAFGIPVIFAPGRNAAAVADLAVAFMINLARKLPAASQFLQQEDCTAGNMGKMGQAFSQFQGHEMWHKSIGLVGLGAVGRAVAQRLAGFEVEILVADPFITPEQAALAGCRLTDLNTLLQRSDFVSLHAAVTSENKAMIGEAQFSQMKPGAFFINTARAALIDEQALVDALENGSIAGAGLDTFAEEPPGFDHPLVQHPSVMCTPHSAGNTEEVAHHQGESVSAALLQLLKGEKPHNVLNPEVLDRFDWHGEKPEPDDTEIARLSRNSGPAVSDLQRDANTARTETRQQQPAATAAGIAAPIEIVNKMRAILDSFCAGMTADTSLNDFSTDLDVTLHFKAYDLNLEFYLTLKQGAVLSAMGAPEKPAEVQLQMRGEIIDGMFNGTIDAMECAMNGELSFLGDAAKAMTLQEIQHDMERLYKIARNEVGDPGDLAAIPRSGPADQVDLKSGPSDLREDLVATMRELFESQVITATGGNVSVRIPDTEGEIWISPSRVFKGDLNADMMVRINLDGETMVPGARSPSSEWCMHARILASKPEATAVIHAHAPNATILANSGLPFLPISTEAAFFGNIPRVPFLMPGTEELAEAVAAAMQDEWAALLINHGIIVAGRSLRRAADLVEIIERSAQVMLGCYAVGKEPPVLPPDAAEYFRKMGDIVA</sequence>
<dbReference type="Pfam" id="PF02782">
    <property type="entry name" value="FGGY_C"/>
    <property type="match status" value="1"/>
</dbReference>
<accession>A0ABT3T680</accession>
<dbReference type="Pfam" id="PF00389">
    <property type="entry name" value="2-Hacid_dh"/>
    <property type="match status" value="1"/>
</dbReference>
<dbReference type="InterPro" id="IPR036527">
    <property type="entry name" value="SCP2_sterol-bd_dom_sf"/>
</dbReference>
<evidence type="ECO:0000313" key="7">
    <source>
        <dbReference type="EMBL" id="MCX2977784.1"/>
    </source>
</evidence>
<keyword evidence="2" id="KW-0808">Transferase</keyword>
<dbReference type="Gene3D" id="3.40.225.10">
    <property type="entry name" value="Class II aldolase/adducin N-terminal domain"/>
    <property type="match status" value="1"/>
</dbReference>
<comment type="similarity">
    <text evidence="1">Belongs to the FGGY kinase family.</text>
</comment>
<dbReference type="SMART" id="SM01007">
    <property type="entry name" value="Aldolase_II"/>
    <property type="match status" value="1"/>
</dbReference>
<keyword evidence="4" id="KW-0520">NAD</keyword>
<organism evidence="7 8">
    <name type="scientific">Candidatus Marimicrobium litorale</name>
    <dbReference type="NCBI Taxonomy" id="2518991"/>
    <lineage>
        <taxon>Bacteria</taxon>
        <taxon>Pseudomonadati</taxon>
        <taxon>Pseudomonadota</taxon>
        <taxon>Gammaproteobacteria</taxon>
        <taxon>Cellvibrionales</taxon>
        <taxon>Halieaceae</taxon>
        <taxon>Marimicrobium</taxon>
    </lineage>
</organism>
<name>A0ABT3T680_9GAMM</name>
<feature type="compositionally biased region" description="Basic and acidic residues" evidence="5">
    <location>
        <begin position="865"/>
        <end position="880"/>
    </location>
</feature>
<dbReference type="InterPro" id="IPR036409">
    <property type="entry name" value="Aldolase_II/adducin_N_sf"/>
</dbReference>
<dbReference type="InterPro" id="IPR050406">
    <property type="entry name" value="FGGY_Carb_Kinase"/>
</dbReference>
<comment type="caution">
    <text evidence="7">The sequence shown here is derived from an EMBL/GenBank/DDBJ whole genome shotgun (WGS) entry which is preliminary data.</text>
</comment>
<dbReference type="PANTHER" id="PTHR43095">
    <property type="entry name" value="SUGAR KINASE"/>
    <property type="match status" value="1"/>
</dbReference>
<dbReference type="SUPFAM" id="SSF55718">
    <property type="entry name" value="SCP-like"/>
    <property type="match status" value="1"/>
</dbReference>
<keyword evidence="3" id="KW-0418">Kinase</keyword>
<dbReference type="SUPFAM" id="SSF52283">
    <property type="entry name" value="Formate/glycerate dehydrogenase catalytic domain-like"/>
    <property type="match status" value="1"/>
</dbReference>
<proteinExistence type="inferred from homology"/>
<dbReference type="Gene3D" id="3.30.1050.10">
    <property type="entry name" value="SCP2 sterol-binding domain"/>
    <property type="match status" value="1"/>
</dbReference>
<feature type="region of interest" description="Disordered" evidence="5">
    <location>
        <begin position="865"/>
        <end position="911"/>
    </location>
</feature>
<dbReference type="InterPro" id="IPR036291">
    <property type="entry name" value="NAD(P)-bd_dom_sf"/>
</dbReference>
<evidence type="ECO:0000256" key="3">
    <source>
        <dbReference type="ARBA" id="ARBA00022777"/>
    </source>
</evidence>
<evidence type="ECO:0000313" key="8">
    <source>
        <dbReference type="Proteomes" id="UP001143304"/>
    </source>
</evidence>
<dbReference type="InterPro" id="IPR043129">
    <property type="entry name" value="ATPase_NBD"/>
</dbReference>
<dbReference type="Pfam" id="PF02826">
    <property type="entry name" value="2-Hacid_dh_C"/>
    <property type="match status" value="1"/>
</dbReference>
<feature type="domain" description="Class II aldolase/adducin N-terminal" evidence="6">
    <location>
        <begin position="1073"/>
        <end position="1250"/>
    </location>
</feature>
<dbReference type="Pfam" id="PF00370">
    <property type="entry name" value="FGGY_N"/>
    <property type="match status" value="1"/>
</dbReference>
<dbReference type="InterPro" id="IPR001303">
    <property type="entry name" value="Aldolase_II/adducin_N"/>
</dbReference>